<evidence type="ECO:0000313" key="5">
    <source>
        <dbReference type="Proteomes" id="UP001151532"/>
    </source>
</evidence>
<sequence length="365" mass="41480">MRSIGVLSNDHRYQNNLIGNRDGTLMGEDSSDATEETEFDGEKIHPQPGVVRSKSNMCGDKDIVELFSTVSALKLAYIQLQQAHIPYDPDKIVAADELVVVQLEALRKFKKALKEKSLKDRYKDAEIVRLQQELYDLDSGNMALAEKIRGKSLERESMRILNVSMFEDAFRRASKSIHDFGRPIISLMQTSGWDLNLAAKSIENGVVYAKRSDKKYAFEAYIARRMFHGLSLKSYNVDDVLRFDDPIDSFDRKSKFRICQFLRKKVHVCCSSHDGEVFLSEFRPEDVGIATSIDPNSQIFSVNRGSKFSDVYMESVEEKKEGVVVSDGGQSNFKVEFMVMPGFRIGNTFLKSRVYLSEMKHSTGK</sequence>
<dbReference type="Proteomes" id="UP001151532">
    <property type="component" value="Chromosome 19"/>
</dbReference>
<dbReference type="GO" id="GO:0009959">
    <property type="term" value="P:negative gravitropism"/>
    <property type="evidence" value="ECO:0007669"/>
    <property type="project" value="InterPro"/>
</dbReference>
<dbReference type="OrthoDB" id="1915848at2759"/>
<comment type="caution">
    <text evidence="4">The sequence shown here is derived from an EMBL/GenBank/DDBJ whole genome shotgun (WGS) entry which is preliminary data.</text>
</comment>
<dbReference type="InterPro" id="IPR006943">
    <property type="entry name" value="DUF641_pln"/>
</dbReference>
<feature type="region of interest" description="Disordered" evidence="1">
    <location>
        <begin position="18"/>
        <end position="44"/>
    </location>
</feature>
<reference evidence="4" key="1">
    <citation type="submission" date="2022-11" db="EMBL/GenBank/DDBJ databases">
        <authorList>
            <person name="Hyden B.L."/>
            <person name="Feng K."/>
            <person name="Yates T."/>
            <person name="Jawdy S."/>
            <person name="Smart L.B."/>
            <person name="Muchero W."/>
        </authorList>
    </citation>
    <scope>NUCLEOTIDE SEQUENCE</scope>
    <source>
        <tissue evidence="4">Shoot tip</tissue>
    </source>
</reference>
<dbReference type="InterPro" id="IPR040225">
    <property type="entry name" value="GIL1-like"/>
</dbReference>
<gene>
    <name evidence="4" type="ORF">OIU79_031302</name>
</gene>
<evidence type="ECO:0000259" key="3">
    <source>
        <dbReference type="Pfam" id="PF24994"/>
    </source>
</evidence>
<dbReference type="Pfam" id="PF24994">
    <property type="entry name" value="GIL1_IRKI_C"/>
    <property type="match status" value="1"/>
</dbReference>
<protein>
    <submittedName>
        <fullName evidence="4">MYB FAMILY TRANSCRIPTION FACTOR</fullName>
    </submittedName>
</protein>
<feature type="domain" description="DUF641" evidence="2">
    <location>
        <begin position="58"/>
        <end position="157"/>
    </location>
</feature>
<accession>A0A9Q0ZSP6</accession>
<dbReference type="InterPro" id="IPR056813">
    <property type="entry name" value="GIL1_IRKI_C"/>
</dbReference>
<proteinExistence type="predicted"/>
<evidence type="ECO:0000259" key="2">
    <source>
        <dbReference type="Pfam" id="PF04859"/>
    </source>
</evidence>
<feature type="compositionally biased region" description="Acidic residues" evidence="1">
    <location>
        <begin position="29"/>
        <end position="39"/>
    </location>
</feature>
<organism evidence="4 5">
    <name type="scientific">Salix purpurea</name>
    <name type="common">Purple osier willow</name>
    <dbReference type="NCBI Taxonomy" id="77065"/>
    <lineage>
        <taxon>Eukaryota</taxon>
        <taxon>Viridiplantae</taxon>
        <taxon>Streptophyta</taxon>
        <taxon>Embryophyta</taxon>
        <taxon>Tracheophyta</taxon>
        <taxon>Spermatophyta</taxon>
        <taxon>Magnoliopsida</taxon>
        <taxon>eudicotyledons</taxon>
        <taxon>Gunneridae</taxon>
        <taxon>Pentapetalae</taxon>
        <taxon>rosids</taxon>
        <taxon>fabids</taxon>
        <taxon>Malpighiales</taxon>
        <taxon>Salicaceae</taxon>
        <taxon>Saliceae</taxon>
        <taxon>Salix</taxon>
    </lineage>
</organism>
<dbReference type="PANTHER" id="PTHR31161">
    <property type="entry name" value="PROTEIN GRAVITROPIC IN THE LIGHT 1"/>
    <property type="match status" value="1"/>
</dbReference>
<evidence type="ECO:0000256" key="1">
    <source>
        <dbReference type="SAM" id="MobiDB-lite"/>
    </source>
</evidence>
<evidence type="ECO:0000313" key="4">
    <source>
        <dbReference type="EMBL" id="KAJ6745122.1"/>
    </source>
</evidence>
<dbReference type="AlphaFoldDB" id="A0A9Q0ZSP6"/>
<dbReference type="Pfam" id="PF04859">
    <property type="entry name" value="DUF641"/>
    <property type="match status" value="1"/>
</dbReference>
<name>A0A9Q0ZSP6_SALPP</name>
<dbReference type="GO" id="GO:0009639">
    <property type="term" value="P:response to red or far red light"/>
    <property type="evidence" value="ECO:0007669"/>
    <property type="project" value="InterPro"/>
</dbReference>
<reference evidence="4" key="2">
    <citation type="journal article" date="2023" name="Int. J. Mol. Sci.">
        <title>De Novo Assembly and Annotation of 11 Diverse Shrub Willow (Salix) Genomes Reveals Novel Gene Organization in Sex-Linked Regions.</title>
        <authorList>
            <person name="Hyden B."/>
            <person name="Feng K."/>
            <person name="Yates T.B."/>
            <person name="Jawdy S."/>
            <person name="Cereghino C."/>
            <person name="Smart L.B."/>
            <person name="Muchero W."/>
        </authorList>
    </citation>
    <scope>NUCLEOTIDE SEQUENCE</scope>
    <source>
        <tissue evidence="4">Shoot tip</tissue>
    </source>
</reference>
<feature type="domain" description="GIL1/IRKI C-terminal" evidence="3">
    <location>
        <begin position="299"/>
        <end position="355"/>
    </location>
</feature>
<keyword evidence="5" id="KW-1185">Reference proteome</keyword>
<dbReference type="EMBL" id="JAPFFK010000009">
    <property type="protein sequence ID" value="KAJ6745122.1"/>
    <property type="molecule type" value="Genomic_DNA"/>
</dbReference>